<keyword evidence="1" id="KW-0805">Transcription regulation</keyword>
<accession>A0AAD5LAZ4</accession>
<keyword evidence="7" id="KW-1185">Reference proteome</keyword>
<evidence type="ECO:0000256" key="2">
    <source>
        <dbReference type="ARBA" id="ARBA00023163"/>
    </source>
</evidence>
<evidence type="ECO:0000256" key="3">
    <source>
        <dbReference type="ARBA" id="ARBA00023242"/>
    </source>
</evidence>
<dbReference type="PANTHER" id="PTHR12802:SF155">
    <property type="entry name" value="DEUBIQUITINASE MYSM1"/>
    <property type="match status" value="1"/>
</dbReference>
<evidence type="ECO:0000256" key="1">
    <source>
        <dbReference type="ARBA" id="ARBA00023015"/>
    </source>
</evidence>
<evidence type="ECO:0000313" key="6">
    <source>
        <dbReference type="EMBL" id="KAJ0393746.1"/>
    </source>
</evidence>
<dbReference type="GO" id="GO:0003677">
    <property type="term" value="F:DNA binding"/>
    <property type="evidence" value="ECO:0007669"/>
    <property type="project" value="InterPro"/>
</dbReference>
<dbReference type="Pfam" id="PF00249">
    <property type="entry name" value="Myb_DNA-binding"/>
    <property type="match status" value="1"/>
</dbReference>
<dbReference type="SMART" id="SM00717">
    <property type="entry name" value="SANT"/>
    <property type="match status" value="1"/>
</dbReference>
<feature type="compositionally biased region" description="Acidic residues" evidence="4">
    <location>
        <begin position="129"/>
        <end position="156"/>
    </location>
</feature>
<dbReference type="NCBIfam" id="TIGR01557">
    <property type="entry name" value="myb_SHAQKYF"/>
    <property type="match status" value="1"/>
</dbReference>
<comment type="caution">
    <text evidence="6">The sequence shown here is derived from an EMBL/GenBank/DDBJ whole genome shotgun (WGS) entry which is preliminary data.</text>
</comment>
<dbReference type="EMBL" id="JAKCXM010000466">
    <property type="protein sequence ID" value="KAJ0393746.1"/>
    <property type="molecule type" value="Genomic_DNA"/>
</dbReference>
<feature type="domain" description="HTH myb-type" evidence="5">
    <location>
        <begin position="49"/>
        <end position="98"/>
    </location>
</feature>
<evidence type="ECO:0000259" key="5">
    <source>
        <dbReference type="PROSITE" id="PS51294"/>
    </source>
</evidence>
<dbReference type="Proteomes" id="UP001209570">
    <property type="component" value="Unassembled WGS sequence"/>
</dbReference>
<dbReference type="InterPro" id="IPR009057">
    <property type="entry name" value="Homeodomain-like_sf"/>
</dbReference>
<dbReference type="InterPro" id="IPR017930">
    <property type="entry name" value="Myb_dom"/>
</dbReference>
<gene>
    <name evidence="6" type="ORF">P43SY_005293</name>
</gene>
<feature type="region of interest" description="Disordered" evidence="4">
    <location>
        <begin position="111"/>
        <end position="185"/>
    </location>
</feature>
<feature type="compositionally biased region" description="Basic and acidic residues" evidence="4">
    <location>
        <begin position="157"/>
        <end position="167"/>
    </location>
</feature>
<name>A0AAD5LAZ4_PYTIN</name>
<evidence type="ECO:0000313" key="7">
    <source>
        <dbReference type="Proteomes" id="UP001209570"/>
    </source>
</evidence>
<keyword evidence="2" id="KW-0804">Transcription</keyword>
<dbReference type="PANTHER" id="PTHR12802">
    <property type="entry name" value="SWI/SNF COMPLEX-RELATED"/>
    <property type="match status" value="1"/>
</dbReference>
<dbReference type="AlphaFoldDB" id="A0AAD5LAZ4"/>
<sequence length="212" mass="23831">MTISSRVTQELFEAAQDGSRRRLIRLPPTSTKEGGVVVASDAAPRGVVRTWTRAEHERFLRGLELFPKGPWKKVAEHVATKTTRQTMAHAQKYRQRIARQRSRLLLATAGGHALKASTDNPSSERLADSDEDFDDDDDGEQDEEDEEEDQDEEDEDRGNQQHGHEQDAFFETEILPLLLPEPDAPLEPLPLSSFPVYPNSDPGANNTMYPLI</sequence>
<keyword evidence="3" id="KW-0539">Nucleus</keyword>
<evidence type="ECO:0000256" key="4">
    <source>
        <dbReference type="SAM" id="MobiDB-lite"/>
    </source>
</evidence>
<dbReference type="InterPro" id="IPR006447">
    <property type="entry name" value="Myb_dom_plants"/>
</dbReference>
<dbReference type="SUPFAM" id="SSF46689">
    <property type="entry name" value="Homeodomain-like"/>
    <property type="match status" value="1"/>
</dbReference>
<dbReference type="CDD" id="cd00167">
    <property type="entry name" value="SANT"/>
    <property type="match status" value="1"/>
</dbReference>
<dbReference type="Gene3D" id="1.10.10.60">
    <property type="entry name" value="Homeodomain-like"/>
    <property type="match status" value="1"/>
</dbReference>
<proteinExistence type="predicted"/>
<dbReference type="PROSITE" id="PS51294">
    <property type="entry name" value="HTH_MYB"/>
    <property type="match status" value="1"/>
</dbReference>
<protein>
    <recommendedName>
        <fullName evidence="5">HTH myb-type domain-containing protein</fullName>
    </recommendedName>
</protein>
<reference evidence="6" key="1">
    <citation type="submission" date="2021-12" db="EMBL/GenBank/DDBJ databases">
        <title>Prjna785345.</title>
        <authorList>
            <person name="Rujirawat T."/>
            <person name="Krajaejun T."/>
        </authorList>
    </citation>
    <scope>NUCLEOTIDE SEQUENCE</scope>
    <source>
        <strain evidence="6">Pi057C3</strain>
    </source>
</reference>
<dbReference type="InterPro" id="IPR001005">
    <property type="entry name" value="SANT/Myb"/>
</dbReference>
<organism evidence="6 7">
    <name type="scientific">Pythium insidiosum</name>
    <name type="common">Pythiosis disease agent</name>
    <dbReference type="NCBI Taxonomy" id="114742"/>
    <lineage>
        <taxon>Eukaryota</taxon>
        <taxon>Sar</taxon>
        <taxon>Stramenopiles</taxon>
        <taxon>Oomycota</taxon>
        <taxon>Peronosporomycetes</taxon>
        <taxon>Pythiales</taxon>
        <taxon>Pythiaceae</taxon>
        <taxon>Pythium</taxon>
    </lineage>
</organism>